<protein>
    <submittedName>
        <fullName evidence="1">Uncharacterized protein</fullName>
    </submittedName>
</protein>
<gene>
    <name evidence="1" type="ORF">S06H3_61351</name>
</gene>
<dbReference type="AlphaFoldDB" id="X1R8E6"/>
<sequence length="86" mass="10222">VMAKQLKRCLLPWEIVHHKGTKHPMGSRENKQDNRDENLELFSIQAEHIPFTEMKKRIKYLEQRVTLLEGELVLLRKQQEEVSSNV</sequence>
<evidence type="ECO:0000313" key="1">
    <source>
        <dbReference type="EMBL" id="GAI51879.1"/>
    </source>
</evidence>
<organism evidence="1">
    <name type="scientific">marine sediment metagenome</name>
    <dbReference type="NCBI Taxonomy" id="412755"/>
    <lineage>
        <taxon>unclassified sequences</taxon>
        <taxon>metagenomes</taxon>
        <taxon>ecological metagenomes</taxon>
    </lineage>
</organism>
<dbReference type="EMBL" id="BARV01040217">
    <property type="protein sequence ID" value="GAI51879.1"/>
    <property type="molecule type" value="Genomic_DNA"/>
</dbReference>
<reference evidence="1" key="1">
    <citation type="journal article" date="2014" name="Front. Microbiol.">
        <title>High frequency of phylogenetically diverse reductive dehalogenase-homologous genes in deep subseafloor sedimentary metagenomes.</title>
        <authorList>
            <person name="Kawai M."/>
            <person name="Futagami T."/>
            <person name="Toyoda A."/>
            <person name="Takaki Y."/>
            <person name="Nishi S."/>
            <person name="Hori S."/>
            <person name="Arai W."/>
            <person name="Tsubouchi T."/>
            <person name="Morono Y."/>
            <person name="Uchiyama I."/>
            <person name="Ito T."/>
            <person name="Fujiyama A."/>
            <person name="Inagaki F."/>
            <person name="Takami H."/>
        </authorList>
    </citation>
    <scope>NUCLEOTIDE SEQUENCE</scope>
    <source>
        <strain evidence="1">Expedition CK06-06</strain>
    </source>
</reference>
<accession>X1R8E6</accession>
<feature type="non-terminal residue" evidence="1">
    <location>
        <position position="1"/>
    </location>
</feature>
<comment type="caution">
    <text evidence="1">The sequence shown here is derived from an EMBL/GenBank/DDBJ whole genome shotgun (WGS) entry which is preliminary data.</text>
</comment>
<name>X1R8E6_9ZZZZ</name>
<proteinExistence type="predicted"/>